<evidence type="ECO:0000256" key="1">
    <source>
        <dbReference type="SAM" id="SignalP"/>
    </source>
</evidence>
<dbReference type="RefSeq" id="WP_197626879.1">
    <property type="nucleotide sequence ID" value="NZ_CP063073.1"/>
</dbReference>
<gene>
    <name evidence="2" type="ORF">IMF22_00325</name>
</gene>
<evidence type="ECO:0000313" key="3">
    <source>
        <dbReference type="Proteomes" id="UP000594923"/>
    </source>
</evidence>
<dbReference type="AlphaFoldDB" id="A0A7M1KGU0"/>
<feature type="signal peptide" evidence="1">
    <location>
        <begin position="1"/>
        <end position="17"/>
    </location>
</feature>
<dbReference type="Proteomes" id="UP000594923">
    <property type="component" value="Chromosome"/>
</dbReference>
<accession>A0A7M1KGU0</accession>
<keyword evidence="1" id="KW-0732">Signal</keyword>
<evidence type="ECO:0000313" key="2">
    <source>
        <dbReference type="EMBL" id="QOQ75561.1"/>
    </source>
</evidence>
<feature type="chain" id="PRO_5029731363" evidence="1">
    <location>
        <begin position="18"/>
        <end position="112"/>
    </location>
</feature>
<proteinExistence type="predicted"/>
<sequence length="112" mass="12305">MFTLLLSLCIVTGTASALPLAVTHSPAQRIDQYVADYTRKAVCYPSATGRVVVAEHRRRPRATRAEKLAHLPVTHPLNEAAAPQPLALVPHAELMLARGMTFKKLLRRRSIG</sequence>
<name>A0A7M1KGU0_9PSED</name>
<protein>
    <submittedName>
        <fullName evidence="2">Uncharacterized protein</fullName>
    </submittedName>
</protein>
<reference evidence="2 3" key="1">
    <citation type="submission" date="2020-10" db="EMBL/GenBank/DDBJ databases">
        <title>High quality whole genome sequence of Pseudomonas poae PMA22.</title>
        <authorList>
            <person name="Hernandez J.G."/>
            <person name="Rodriguez P."/>
            <person name="Cuevas C."/>
            <person name="de la Calle F."/>
            <person name="Galan B."/>
            <person name="Garcia J.L."/>
        </authorList>
    </citation>
    <scope>NUCLEOTIDE SEQUENCE [LARGE SCALE GENOMIC DNA]</scope>
    <source>
        <strain evidence="2 3">PMA22</strain>
    </source>
</reference>
<dbReference type="EMBL" id="CP063073">
    <property type="protein sequence ID" value="QOQ75561.1"/>
    <property type="molecule type" value="Genomic_DNA"/>
</dbReference>
<organism evidence="2 3">
    <name type="scientific">Pseudomonas poae</name>
    <dbReference type="NCBI Taxonomy" id="200451"/>
    <lineage>
        <taxon>Bacteria</taxon>
        <taxon>Pseudomonadati</taxon>
        <taxon>Pseudomonadota</taxon>
        <taxon>Gammaproteobacteria</taxon>
        <taxon>Pseudomonadales</taxon>
        <taxon>Pseudomonadaceae</taxon>
        <taxon>Pseudomonas</taxon>
    </lineage>
</organism>